<gene>
    <name evidence="1" type="ORF">L0M17_07655</name>
</gene>
<organism evidence="1 2">
    <name type="scientific">Sinomonas terrae</name>
    <dbReference type="NCBI Taxonomy" id="2908838"/>
    <lineage>
        <taxon>Bacteria</taxon>
        <taxon>Bacillati</taxon>
        <taxon>Actinomycetota</taxon>
        <taxon>Actinomycetes</taxon>
        <taxon>Micrococcales</taxon>
        <taxon>Micrococcaceae</taxon>
        <taxon>Sinomonas</taxon>
    </lineage>
</organism>
<reference evidence="1 2" key="1">
    <citation type="submission" date="2022-03" db="EMBL/GenBank/DDBJ databases">
        <title>Sinomonas sp. isolated from a soil.</title>
        <authorList>
            <person name="Han J."/>
            <person name="Kim D.-U."/>
        </authorList>
    </citation>
    <scope>NUCLEOTIDE SEQUENCE [LARGE SCALE GENOMIC DNA]</scope>
    <source>
        <strain evidence="1 2">5-5</strain>
    </source>
</reference>
<proteinExistence type="predicted"/>
<accession>A0ABS9TZS4</accession>
<evidence type="ECO:0000313" key="2">
    <source>
        <dbReference type="Proteomes" id="UP001202922"/>
    </source>
</evidence>
<sequence>MAYFNSTPQQGGETLAGWAGFRLAHLAEENGGPATALGALTGMAFRDGTGSCVGDTYLTRTSRRYREIACLVQGTLGGGFRTCRESRWTPLR</sequence>
<protein>
    <submittedName>
        <fullName evidence="1">Uncharacterized protein</fullName>
    </submittedName>
</protein>
<evidence type="ECO:0000313" key="1">
    <source>
        <dbReference type="EMBL" id="MCH6469860.1"/>
    </source>
</evidence>
<keyword evidence="2" id="KW-1185">Reference proteome</keyword>
<dbReference type="Proteomes" id="UP001202922">
    <property type="component" value="Unassembled WGS sequence"/>
</dbReference>
<dbReference type="EMBL" id="JAKZBV010000001">
    <property type="protein sequence ID" value="MCH6469860.1"/>
    <property type="molecule type" value="Genomic_DNA"/>
</dbReference>
<name>A0ABS9TZS4_9MICC</name>
<comment type="caution">
    <text evidence="1">The sequence shown here is derived from an EMBL/GenBank/DDBJ whole genome shotgun (WGS) entry which is preliminary data.</text>
</comment>
<dbReference type="RefSeq" id="WP_241053323.1">
    <property type="nucleotide sequence ID" value="NZ_JAKZBV010000001.1"/>
</dbReference>